<dbReference type="GO" id="GO:0015851">
    <property type="term" value="P:nucleobase transport"/>
    <property type="evidence" value="ECO:0007669"/>
    <property type="project" value="UniProtKB-ARBA"/>
</dbReference>
<protein>
    <submittedName>
        <fullName evidence="11">Uncharacterized protein</fullName>
    </submittedName>
</protein>
<evidence type="ECO:0000256" key="3">
    <source>
        <dbReference type="ARBA" id="ARBA00022448"/>
    </source>
</evidence>
<feature type="transmembrane region" description="Helical" evidence="10">
    <location>
        <begin position="171"/>
        <end position="190"/>
    </location>
</feature>
<feature type="transmembrane region" description="Helical" evidence="10">
    <location>
        <begin position="126"/>
        <end position="150"/>
    </location>
</feature>
<evidence type="ECO:0000256" key="10">
    <source>
        <dbReference type="SAM" id="Phobius"/>
    </source>
</evidence>
<dbReference type="EMBL" id="VCAU01000049">
    <property type="protein sequence ID" value="KAF9888256.1"/>
    <property type="molecule type" value="Genomic_DNA"/>
</dbReference>
<dbReference type="Proteomes" id="UP001194746">
    <property type="component" value="Unassembled WGS sequence"/>
</dbReference>
<accession>A0AAD4CKS0</accession>
<name>A0AAD4CKS0_ASPNN</name>
<keyword evidence="12" id="KW-1185">Reference proteome</keyword>
<gene>
    <name evidence="11" type="ORF">FE257_008825</name>
</gene>
<evidence type="ECO:0000256" key="7">
    <source>
        <dbReference type="ARBA" id="ARBA00023136"/>
    </source>
</evidence>
<dbReference type="PIRSF" id="PIRSF002744">
    <property type="entry name" value="Pur-cyt_permease"/>
    <property type="match status" value="1"/>
</dbReference>
<comment type="similarity">
    <text evidence="2 8">Belongs to the purine-cytosine permease (2.A.39) family.</text>
</comment>
<feature type="transmembrane region" description="Helical" evidence="10">
    <location>
        <begin position="427"/>
        <end position="447"/>
    </location>
</feature>
<dbReference type="GO" id="GO:0022857">
    <property type="term" value="F:transmembrane transporter activity"/>
    <property type="evidence" value="ECO:0007669"/>
    <property type="project" value="InterPro"/>
</dbReference>
<dbReference type="InterPro" id="IPR026030">
    <property type="entry name" value="Pur-cyt_permease_Fcy2/21/22"/>
</dbReference>
<dbReference type="FunFam" id="1.10.4160.10:FF:000002">
    <property type="entry name" value="Purine-cytosine permease fcyB"/>
    <property type="match status" value="1"/>
</dbReference>
<dbReference type="GO" id="GO:0005886">
    <property type="term" value="C:plasma membrane"/>
    <property type="evidence" value="ECO:0007669"/>
    <property type="project" value="TreeGrafter"/>
</dbReference>
<organism evidence="11 12">
    <name type="scientific">Aspergillus nanangensis</name>
    <dbReference type="NCBI Taxonomy" id="2582783"/>
    <lineage>
        <taxon>Eukaryota</taxon>
        <taxon>Fungi</taxon>
        <taxon>Dikarya</taxon>
        <taxon>Ascomycota</taxon>
        <taxon>Pezizomycotina</taxon>
        <taxon>Eurotiomycetes</taxon>
        <taxon>Eurotiomycetidae</taxon>
        <taxon>Eurotiales</taxon>
        <taxon>Aspergillaceae</taxon>
        <taxon>Aspergillus</taxon>
        <taxon>Aspergillus subgen. Circumdati</taxon>
    </lineage>
</organism>
<feature type="transmembrane region" description="Helical" evidence="10">
    <location>
        <begin position="362"/>
        <end position="382"/>
    </location>
</feature>
<comment type="subcellular location">
    <subcellularLocation>
        <location evidence="1">Membrane</location>
        <topology evidence="1">Multi-pass membrane protein</topology>
    </subcellularLocation>
</comment>
<feature type="region of interest" description="Disordered" evidence="9">
    <location>
        <begin position="1"/>
        <end position="42"/>
    </location>
</feature>
<evidence type="ECO:0000256" key="4">
    <source>
        <dbReference type="ARBA" id="ARBA00022553"/>
    </source>
</evidence>
<feature type="transmembrane region" description="Helical" evidence="10">
    <location>
        <begin position="238"/>
        <end position="257"/>
    </location>
</feature>
<evidence type="ECO:0000256" key="2">
    <source>
        <dbReference type="ARBA" id="ARBA00008974"/>
    </source>
</evidence>
<evidence type="ECO:0000256" key="6">
    <source>
        <dbReference type="ARBA" id="ARBA00022989"/>
    </source>
</evidence>
<feature type="transmembrane region" description="Helical" evidence="10">
    <location>
        <begin position="101"/>
        <end position="120"/>
    </location>
</feature>
<feature type="transmembrane region" description="Helical" evidence="10">
    <location>
        <begin position="196"/>
        <end position="226"/>
    </location>
</feature>
<evidence type="ECO:0000256" key="1">
    <source>
        <dbReference type="ARBA" id="ARBA00004141"/>
    </source>
</evidence>
<dbReference type="Pfam" id="PF02133">
    <property type="entry name" value="Transp_cyt_pur"/>
    <property type="match status" value="1"/>
</dbReference>
<feature type="transmembrane region" description="Helical" evidence="10">
    <location>
        <begin position="306"/>
        <end position="330"/>
    </location>
</feature>
<dbReference type="PANTHER" id="PTHR31806:SF8">
    <property type="entry name" value="TRANSPORTER, PUTATIVE (AFU_ORTHOLOGUE AFUA_2G03000)-RELATED"/>
    <property type="match status" value="1"/>
</dbReference>
<evidence type="ECO:0000256" key="5">
    <source>
        <dbReference type="ARBA" id="ARBA00022692"/>
    </source>
</evidence>
<feature type="transmembrane region" description="Helical" evidence="10">
    <location>
        <begin position="513"/>
        <end position="529"/>
    </location>
</feature>
<evidence type="ECO:0000256" key="9">
    <source>
        <dbReference type="SAM" id="MobiDB-lite"/>
    </source>
</evidence>
<keyword evidence="5 10" id="KW-0812">Transmembrane</keyword>
<keyword evidence="3 8" id="KW-0813">Transport</keyword>
<feature type="compositionally biased region" description="Polar residues" evidence="9">
    <location>
        <begin position="1"/>
        <end position="13"/>
    </location>
</feature>
<keyword evidence="7 8" id="KW-0472">Membrane</keyword>
<feature type="transmembrane region" description="Helical" evidence="10">
    <location>
        <begin position="403"/>
        <end position="421"/>
    </location>
</feature>
<keyword evidence="4" id="KW-0597">Phosphoprotein</keyword>
<feature type="transmembrane region" description="Helical" evidence="10">
    <location>
        <begin position="476"/>
        <end position="501"/>
    </location>
</feature>
<proteinExistence type="inferred from homology"/>
<comment type="caution">
    <text evidence="11">The sequence shown here is derived from an EMBL/GenBank/DDBJ whole genome shotgun (WGS) entry which is preliminary data.</text>
</comment>
<evidence type="ECO:0000313" key="11">
    <source>
        <dbReference type="EMBL" id="KAF9888256.1"/>
    </source>
</evidence>
<feature type="transmembrane region" description="Helical" evidence="10">
    <location>
        <begin position="277"/>
        <end position="299"/>
    </location>
</feature>
<evidence type="ECO:0000256" key="8">
    <source>
        <dbReference type="PIRNR" id="PIRNR002744"/>
    </source>
</evidence>
<dbReference type="GO" id="GO:0000329">
    <property type="term" value="C:fungal-type vacuole membrane"/>
    <property type="evidence" value="ECO:0007669"/>
    <property type="project" value="TreeGrafter"/>
</dbReference>
<reference evidence="11" key="2">
    <citation type="submission" date="2020-02" db="EMBL/GenBank/DDBJ databases">
        <authorList>
            <person name="Gilchrist C.L.M."/>
            <person name="Chooi Y.-H."/>
        </authorList>
    </citation>
    <scope>NUCLEOTIDE SEQUENCE</scope>
    <source>
        <strain evidence="11">MST-FP2251</strain>
    </source>
</reference>
<dbReference type="PANTHER" id="PTHR31806">
    <property type="entry name" value="PURINE-CYTOSINE PERMEASE FCY2-RELATED"/>
    <property type="match status" value="1"/>
</dbReference>
<reference evidence="11" key="1">
    <citation type="journal article" date="2019" name="Beilstein J. Org. Chem.">
        <title>Nanangenines: drimane sesquiterpenoids as the dominant metabolite cohort of a novel Australian fungus, Aspergillus nanangensis.</title>
        <authorList>
            <person name="Lacey H.J."/>
            <person name="Gilchrist C.L.M."/>
            <person name="Crombie A."/>
            <person name="Kalaitzis J.A."/>
            <person name="Vuong D."/>
            <person name="Rutledge P.J."/>
            <person name="Turner P."/>
            <person name="Pitt J.I."/>
            <person name="Lacey E."/>
            <person name="Chooi Y.H."/>
            <person name="Piggott A.M."/>
        </authorList>
    </citation>
    <scope>NUCLEOTIDE SEQUENCE</scope>
    <source>
        <strain evidence="11">MST-FP2251</strain>
    </source>
</reference>
<evidence type="ECO:0000313" key="12">
    <source>
        <dbReference type="Proteomes" id="UP001194746"/>
    </source>
</evidence>
<sequence length="539" mass="58409">MSTEANYSPTSAQPIEIDMEKNPDVAGEQDIGSHGSSRSSGQVVEIENDATAIPESMVSNKFLQWANNLVRNTGAEARGIERVDEALRTAKVALSQYVKMAFVWFSTNLTANILTIGVMGPTTFGLGGIDSMMCCLFGTTFGSVVTCYMATYGPISGCRSLVAARFTMGWWATKLCVVLAIVVMLGYGLVNAITTGLIFSAVSGGTLSTIVGIIVLGLIVWVISVFGIKYMHYYERYAFVPQVCVLFVLIGASAPYMDVGTKSMLAGKALIGARISYFFTCASGPMGWAPFIADSFCYYSPKTKRWGIWSATCVGFVASKIFVQFIGIGLGTGIATKAEWEDGFSSLGVGGLLMAAYDPLGAFGKFCVVIMGLGMAANLVPGNYSIAFCAQNLSEHTAKLPRVFWNTVATIIYVVVAIPGRNFLLTIFSNFLPLIGYWVFIWIILTAQEEWLFRRRRNPEQPYDWSAWNNPSKLPLGLAAFAAFLIGWAGAILCMNQVYYIGPIAKLAGPADIGVPIGGAWAALVYPPLRYMELKRFGR</sequence>
<dbReference type="InterPro" id="IPR001248">
    <property type="entry name" value="Pur-cyt_permease"/>
</dbReference>
<dbReference type="Gene3D" id="1.10.4160.10">
    <property type="entry name" value="Hydantoin permease"/>
    <property type="match status" value="1"/>
</dbReference>
<keyword evidence="6 10" id="KW-1133">Transmembrane helix</keyword>
<dbReference type="AlphaFoldDB" id="A0AAD4CKS0"/>